<organism evidence="1 2">
    <name type="scientific">Linum trigynum</name>
    <dbReference type="NCBI Taxonomy" id="586398"/>
    <lineage>
        <taxon>Eukaryota</taxon>
        <taxon>Viridiplantae</taxon>
        <taxon>Streptophyta</taxon>
        <taxon>Embryophyta</taxon>
        <taxon>Tracheophyta</taxon>
        <taxon>Spermatophyta</taxon>
        <taxon>Magnoliopsida</taxon>
        <taxon>eudicotyledons</taxon>
        <taxon>Gunneridae</taxon>
        <taxon>Pentapetalae</taxon>
        <taxon>rosids</taxon>
        <taxon>fabids</taxon>
        <taxon>Malpighiales</taxon>
        <taxon>Linaceae</taxon>
        <taxon>Linum</taxon>
    </lineage>
</organism>
<reference evidence="1 2" key="1">
    <citation type="submission" date="2024-04" db="EMBL/GenBank/DDBJ databases">
        <authorList>
            <person name="Fracassetti M."/>
        </authorList>
    </citation>
    <scope>NUCLEOTIDE SEQUENCE [LARGE SCALE GENOMIC DNA]</scope>
</reference>
<proteinExistence type="predicted"/>
<protein>
    <submittedName>
        <fullName evidence="1">Uncharacterized protein</fullName>
    </submittedName>
</protein>
<accession>A0AAV2E243</accession>
<evidence type="ECO:0000313" key="2">
    <source>
        <dbReference type="Proteomes" id="UP001497516"/>
    </source>
</evidence>
<gene>
    <name evidence="1" type="ORF">LTRI10_LOCUS21365</name>
</gene>
<dbReference type="AlphaFoldDB" id="A0AAV2E243"/>
<dbReference type="EMBL" id="OZ034817">
    <property type="protein sequence ID" value="CAL1379877.1"/>
    <property type="molecule type" value="Genomic_DNA"/>
</dbReference>
<keyword evidence="2" id="KW-1185">Reference proteome</keyword>
<name>A0AAV2E243_9ROSI</name>
<dbReference type="Proteomes" id="UP001497516">
    <property type="component" value="Chromosome 4"/>
</dbReference>
<sequence>MEDACGVDLLSFVPQTPSESGAEVWDELPYPSCFDSGGSRQWNPDLFPFDVETLSEKCFIVSRLLNLDVDGNQEKGDEAILQSAKELHQRR</sequence>
<evidence type="ECO:0000313" key="1">
    <source>
        <dbReference type="EMBL" id="CAL1379877.1"/>
    </source>
</evidence>